<reference evidence="2 3" key="1">
    <citation type="journal article" date="1997" name="Nature">
        <title>The complete genome sequence of the Gram-positive bacterium Bacillus subtilis.</title>
        <authorList>
            <person name="Kunst F."/>
            <person name="Ogasawara N."/>
            <person name="Moszer I."/>
            <person name="Albertini A.M."/>
            <person name="Alloni G."/>
            <person name="Azevedo V."/>
            <person name="Bertero M.G."/>
            <person name="Bessieres P."/>
            <person name="Bolotin A."/>
            <person name="Borchert S."/>
            <person name="Borriss R."/>
            <person name="Boursier L."/>
            <person name="Brans A."/>
            <person name="Braun M."/>
            <person name="Brignell S.C."/>
            <person name="Bron S."/>
            <person name="Brouillet S."/>
            <person name="Bruschi C.V."/>
            <person name="Caldwell B."/>
            <person name="Capuano V."/>
            <person name="Carter N.M."/>
            <person name="Choi S.K."/>
            <person name="Codani J.J."/>
            <person name="Connerton I.F."/>
            <person name="Cummings N.J."/>
            <person name="Daniel R.A."/>
            <person name="Denizot F."/>
            <person name="Devine K.M."/>
            <person name="Dusterhoft A."/>
            <person name="Ehrlich S.D."/>
            <person name="Emmerson P.T."/>
            <person name="Entian K.D."/>
            <person name="Errington J."/>
            <person name="Fabret C."/>
            <person name="Ferrari E."/>
            <person name="Foulger D."/>
            <person name="Fritz C."/>
            <person name="Fujita M."/>
            <person name="Fujita Y."/>
            <person name="Fuma S."/>
            <person name="Galizzi A."/>
            <person name="Galleron N."/>
            <person name="Ghim S.Y."/>
            <person name="Glaser P."/>
            <person name="Goffeau A."/>
            <person name="Golightly E.J."/>
            <person name="Grandi G."/>
            <person name="Guiseppi G."/>
            <person name="Guy B.J."/>
            <person name="Haga K."/>
            <person name="Haiech J."/>
            <person name="Harwood C.R."/>
            <person name="Henaut A."/>
            <person name="Hilbert H."/>
            <person name="Holsappel S."/>
            <person name="Hosono S."/>
            <person name="Hullo M.F."/>
            <person name="Itaya M."/>
            <person name="Jones L."/>
            <person name="Joris B."/>
            <person name="Karamata D."/>
            <person name="Kasahara Y."/>
            <person name="Klaerr-Blanchard M."/>
            <person name="Klein C."/>
            <person name="Kobayashi Y."/>
            <person name="Koetter P."/>
            <person name="Koningstein G."/>
            <person name="Krogh S."/>
            <person name="Kumano M."/>
            <person name="Kurita K."/>
            <person name="Lapidus A."/>
            <person name="Lardinois S."/>
            <person name="Lauber J."/>
            <person name="Lazarevic V."/>
            <person name="Lee S.M."/>
            <person name="Levine A."/>
            <person name="Liu H."/>
            <person name="Masuda S."/>
            <person name="Mauel C."/>
            <person name="Medigue C."/>
            <person name="Medina N."/>
            <person name="Mellado R.P."/>
            <person name="Mizuno M."/>
            <person name="Moestl D."/>
            <person name="Nakai S."/>
            <person name="Noback M."/>
            <person name="Noone D."/>
            <person name="O'Reilly M."/>
            <person name="Ogawa K."/>
            <person name="Ogiwara A."/>
            <person name="Oudega B."/>
            <person name="Park S.H."/>
            <person name="Parro V."/>
            <person name="Pohl T.M."/>
            <person name="Portetelle D."/>
            <person name="Porwollik S."/>
            <person name="Prescott A.M."/>
            <person name="Presecan E."/>
            <person name="Pujic P."/>
            <person name="Purnelle B."/>
            <person name="Rapoport G."/>
            <person name="Rey M."/>
            <person name="Reynolds S."/>
            <person name="Rieger M."/>
            <person name="Rivolta C."/>
            <person name="Rocha E."/>
            <person name="Roche B."/>
            <person name="Rose M."/>
            <person name="Sadaie Y."/>
            <person name="Sato T."/>
            <person name="Scanlan E."/>
            <person name="Schleich S."/>
            <person name="Schroeter R."/>
            <person name="Scoffone F."/>
            <person name="Sekiguchi J."/>
            <person name="Sekowska A."/>
            <person name="Seror S.J."/>
            <person name="Serror P."/>
            <person name="Shin B.S."/>
            <person name="Soldo B."/>
            <person name="Sorokin A."/>
            <person name="Tacconi E."/>
            <person name="Takagi T."/>
            <person name="Takahashi H."/>
            <person name="Takemaru K."/>
            <person name="Takeuchi M."/>
            <person name="Tamakoshi A."/>
            <person name="Tanaka T."/>
            <person name="Terpstra P."/>
            <person name="Tognoni A."/>
            <person name="Tosato V."/>
            <person name="Uchiyama S."/>
            <person name="Vandenbol M."/>
            <person name="Vannier F."/>
            <person name="Vassarotti A."/>
            <person name="Viari A."/>
            <person name="Wambutt R."/>
            <person name="Wedler E."/>
            <person name="Wedler H."/>
            <person name="Weitzenegger T."/>
            <person name="Winters P."/>
            <person name="Wipat A."/>
            <person name="Yamamoto H."/>
            <person name="Yamane K."/>
            <person name="Yasumoto K."/>
            <person name="Yata K."/>
            <person name="Yoshida K."/>
            <person name="Yoshikawa H.F."/>
            <person name="Zumstein E."/>
            <person name="Yoshikawa H."/>
            <person name="Danchin A."/>
        </authorList>
    </citation>
    <scope>NUCLEOTIDE SEQUENCE [LARGE SCALE GENOMIC DNA]</scope>
    <source>
        <strain evidence="2 3">168</strain>
    </source>
</reference>
<dbReference type="EMBL" id="AL009126">
    <property type="protein sequence ID" value="SOX90575.1"/>
    <property type="molecule type" value="Genomic_DNA"/>
</dbReference>
<proteinExistence type="predicted"/>
<dbReference type="RefSeq" id="YP_009513979.1">
    <property type="nucleotide sequence ID" value="NC_000964.3"/>
</dbReference>
<sequence>MINEEKHTNPQANNNIFGRIDTWYSVHRSSNLRENKERPAYYVAGPYL</sequence>
<reference evidence="2" key="4">
    <citation type="journal article" date="2013" name="Microbiology">
        <title>An updated metabolic view of the Bacillus subtilis 168 genome.</title>
        <authorList>
            <person name="Belda E."/>
            <person name="Sekowska A."/>
            <person name="Le Fevre F."/>
            <person name="Mornico D."/>
            <person name="Morgat A."/>
            <person name="Ouzounis C."/>
            <person name="Vallenet D."/>
            <person name="Medigue C."/>
            <person name="Danchin A."/>
        </authorList>
    </citation>
    <scope>NUCLEOTIDE SEQUENCE</scope>
    <source>
        <strain evidence="2">168</strain>
    </source>
</reference>
<reference evidence="2" key="6">
    <citation type="journal article" date="2018" name="Microb. Biotechnol.">
        <title>Bacillus subtilis, the model Gram-positive bacterium: 20 years of annotation refinement.</title>
        <authorList>
            <person name="Borriss R."/>
            <person name="Danchin A."/>
            <person name="Harwood C.R."/>
            <person name="Medigue C."/>
            <person name="Rocha E.P.C."/>
            <person name="Sekowska A."/>
            <person name="Vallenet D."/>
        </authorList>
    </citation>
    <scope>NUCLEOTIDE SEQUENCE</scope>
    <source>
        <strain evidence="2">168</strain>
    </source>
</reference>
<keyword evidence="3" id="KW-1185">Reference proteome</keyword>
<dbReference type="Proteomes" id="UP000001570">
    <property type="component" value="Chromosome"/>
</dbReference>
<protein>
    <submittedName>
        <fullName evidence="2">Uncharacterized protein</fullName>
    </submittedName>
</protein>
<evidence type="ECO:0000313" key="2">
    <source>
        <dbReference type="EMBL" id="SOX90575.1"/>
    </source>
</evidence>
<reference evidence="2" key="5">
    <citation type="submission" date="2013-01" db="EMBL/GenBank/DDBJ databases">
        <authorList>
            <consortium name="AMAbiotics and Genoscope"/>
            <person name="Genoscope - C.E.A."/>
        </authorList>
    </citation>
    <scope>NUCLEOTIDE SEQUENCE</scope>
    <source>
        <strain evidence="2">168</strain>
    </source>
</reference>
<reference evidence="1" key="7">
    <citation type="submission" date="2020-04" db="EMBL/GenBank/DDBJ databases">
        <title>Phage recombination drives evolution of spore-forming Bacilli.</title>
        <authorList>
            <person name="Dragos A."/>
            <person name="Kovacs A.T."/>
        </authorList>
    </citation>
    <scope>NUCLEOTIDE SEQUENCE</scope>
    <source>
        <strain evidence="1">168</strain>
    </source>
</reference>
<evidence type="ECO:0000313" key="3">
    <source>
        <dbReference type="Proteomes" id="UP000001570"/>
    </source>
</evidence>
<dbReference type="EMBL" id="CP052842">
    <property type="protein sequence ID" value="QJP89305.1"/>
    <property type="molecule type" value="Genomic_DNA"/>
</dbReference>
<dbReference type="RefSeq" id="WP_009967791.1">
    <property type="nucleotide sequence ID" value="NC_000964.3"/>
</dbReference>
<dbReference type="AlphaFoldDB" id="A0A2K4Z9K0"/>
<dbReference type="OrthoDB" id="2916757at2"/>
<accession>A0A2K4Z9K0</accession>
<dbReference type="EnsemblBacteria" id="SOX90575">
    <property type="protein sequence ID" value="SOX90575"/>
    <property type="gene ID" value="BSU_25875"/>
</dbReference>
<name>A0A2K4Z9K0_BACSU</name>
<reference evidence="2" key="8">
    <citation type="journal article" date="2023" name="Microb. Biotechnol.">
        <title>A model industrial workhorse: Bacillus subtilis strain 168 and its genome after a quarter of a century.</title>
        <authorList>
            <person name="Bremer E."/>
            <person name="Calteau A."/>
            <person name="Danchin A."/>
            <person name="Harwood C."/>
            <person name="Helmann J.D."/>
            <person name="Medigue C."/>
            <person name="Palsson B.O."/>
            <person name="Sekowska A."/>
            <person name="Vallenet D."/>
            <person name="Zuniga A."/>
            <person name="Zuniga C."/>
        </authorList>
    </citation>
    <scope>NUCLEOTIDE SEQUENCE</scope>
    <source>
        <strain evidence="2">168</strain>
    </source>
</reference>
<reference evidence="2" key="2">
    <citation type="journal article" date="2009" name="Microbiology">
        <title>From a consortium sequence to a unified sequence: the Bacillus subtilis 168 reference genome a decade later.</title>
        <authorList>
            <person name="Barbe V."/>
            <person name="Cruveiller S."/>
            <person name="Kunst F."/>
            <person name="Lenoble P."/>
            <person name="Meurice G."/>
            <person name="Sekowska A."/>
            <person name="Vallenet D."/>
            <person name="Wang T."/>
            <person name="Moszer I."/>
            <person name="Medigue C."/>
            <person name="Danchin A."/>
        </authorList>
    </citation>
    <scope>NUCLEOTIDE SEQUENCE</scope>
    <source>
        <strain evidence="2">168</strain>
    </source>
</reference>
<evidence type="ECO:0000313" key="1">
    <source>
        <dbReference type="EMBL" id="QJP89305.1"/>
    </source>
</evidence>
<organism evidence="2 3">
    <name type="scientific">Bacillus subtilis (strain 168)</name>
    <dbReference type="NCBI Taxonomy" id="224308"/>
    <lineage>
        <taxon>Bacteria</taxon>
        <taxon>Bacillati</taxon>
        <taxon>Bacillota</taxon>
        <taxon>Bacilli</taxon>
        <taxon>Bacillales</taxon>
        <taxon>Bacillaceae</taxon>
        <taxon>Bacillus</taxon>
    </lineage>
</organism>
<dbReference type="GeneID" id="37862909"/>
<gene>
    <name evidence="2" type="ORF">BSU_25875</name>
    <name evidence="1" type="ORF">HIR78_15250</name>
</gene>
<reference evidence="2" key="3">
    <citation type="submission" date="2009-01" db="EMBL/GenBank/DDBJ databases">
        <authorList>
            <consortium name="Institut Pasteur and Genoscope"/>
            <person name="Genoscope - C.E.A."/>
        </authorList>
    </citation>
    <scope>NUCLEOTIDE SEQUENCE</scope>
    <source>
        <strain evidence="2">168</strain>
    </source>
</reference>